<feature type="transmembrane region" description="Helical" evidence="5">
    <location>
        <begin position="378"/>
        <end position="399"/>
    </location>
</feature>
<comment type="caution">
    <text evidence="7">The sequence shown here is derived from an EMBL/GenBank/DDBJ whole genome shotgun (WGS) entry which is preliminary data.</text>
</comment>
<reference evidence="7 8" key="1">
    <citation type="submission" date="2017-04" db="EMBL/GenBank/DDBJ databases">
        <title>Novel microbial lineages endemic to geothermal iron-oxide mats fill important gaps in the evolutionary history of Archaea.</title>
        <authorList>
            <person name="Jay Z.J."/>
            <person name="Beam J.P."/>
            <person name="Dlakic M."/>
            <person name="Rusch D.B."/>
            <person name="Kozubal M.A."/>
            <person name="Inskeep W.P."/>
        </authorList>
    </citation>
    <scope>NUCLEOTIDE SEQUENCE [LARGE SCALE GENOMIC DNA]</scope>
    <source>
        <strain evidence="7">ECH_B_SAG-F08</strain>
    </source>
</reference>
<feature type="transmembrane region" description="Helical" evidence="5">
    <location>
        <begin position="21"/>
        <end position="47"/>
    </location>
</feature>
<accession>A0A2R6BLR9</accession>
<dbReference type="GO" id="GO:0005886">
    <property type="term" value="C:plasma membrane"/>
    <property type="evidence" value="ECO:0007669"/>
    <property type="project" value="UniProtKB-SubCell"/>
</dbReference>
<dbReference type="PANTHER" id="PTHR42770:SF7">
    <property type="entry name" value="MEMBRANE PROTEIN"/>
    <property type="match status" value="1"/>
</dbReference>
<keyword evidence="3 5" id="KW-1133">Transmembrane helix</keyword>
<evidence type="ECO:0000313" key="7">
    <source>
        <dbReference type="EMBL" id="PSN99567.1"/>
    </source>
</evidence>
<feature type="transmembrane region" description="Helical" evidence="5">
    <location>
        <begin position="194"/>
        <end position="211"/>
    </location>
</feature>
<keyword evidence="4 5" id="KW-0472">Membrane</keyword>
<evidence type="ECO:0000256" key="3">
    <source>
        <dbReference type="ARBA" id="ARBA00022989"/>
    </source>
</evidence>
<evidence type="ECO:0000256" key="1">
    <source>
        <dbReference type="ARBA" id="ARBA00004141"/>
    </source>
</evidence>
<proteinExistence type="predicted"/>
<feature type="transmembrane region" description="Helical" evidence="5">
    <location>
        <begin position="333"/>
        <end position="357"/>
    </location>
</feature>
<dbReference type="InterPro" id="IPR004841">
    <property type="entry name" value="AA-permease/SLC12A_dom"/>
</dbReference>
<feature type="transmembrane region" description="Helical" evidence="5">
    <location>
        <begin position="307"/>
        <end position="327"/>
    </location>
</feature>
<name>A0A2R6BLR9_9ARCH</name>
<feature type="transmembrane region" description="Helical" evidence="5">
    <location>
        <begin position="157"/>
        <end position="173"/>
    </location>
</feature>
<evidence type="ECO:0000256" key="2">
    <source>
        <dbReference type="ARBA" id="ARBA00022692"/>
    </source>
</evidence>
<organism evidence="7 8">
    <name type="scientific">Candidatus Marsarchaeota G2 archaeon ECH_B_SAG-F08</name>
    <dbReference type="NCBI Taxonomy" id="1978165"/>
    <lineage>
        <taxon>Archaea</taxon>
        <taxon>Candidatus Marsarchaeota</taxon>
        <taxon>Candidatus Marsarchaeota group 2</taxon>
    </lineage>
</organism>
<feature type="transmembrane region" description="Helical" evidence="5">
    <location>
        <begin position="67"/>
        <end position="86"/>
    </location>
</feature>
<feature type="transmembrane region" description="Helical" evidence="5">
    <location>
        <begin position="411"/>
        <end position="432"/>
    </location>
</feature>
<evidence type="ECO:0000256" key="5">
    <source>
        <dbReference type="SAM" id="Phobius"/>
    </source>
</evidence>
<dbReference type="Gene3D" id="1.20.1740.10">
    <property type="entry name" value="Amino acid/polyamine transporter I"/>
    <property type="match status" value="1"/>
</dbReference>
<comment type="subcellular location">
    <subcellularLocation>
        <location evidence="1">Membrane</location>
        <topology evidence="1">Multi-pass membrane protein</topology>
    </subcellularLocation>
</comment>
<dbReference type="PIRSF" id="PIRSF006060">
    <property type="entry name" value="AA_transporter"/>
    <property type="match status" value="1"/>
</dbReference>
<gene>
    <name evidence="7" type="ORF">B9Q11_00775</name>
</gene>
<feature type="transmembrane region" description="Helical" evidence="5">
    <location>
        <begin position="93"/>
        <end position="115"/>
    </location>
</feature>
<feature type="transmembrane region" description="Helical" evidence="5">
    <location>
        <begin position="260"/>
        <end position="286"/>
    </location>
</feature>
<keyword evidence="2 5" id="KW-0812">Transmembrane</keyword>
<dbReference type="PANTHER" id="PTHR42770">
    <property type="entry name" value="AMINO ACID TRANSPORTER-RELATED"/>
    <property type="match status" value="1"/>
</dbReference>
<dbReference type="InterPro" id="IPR050367">
    <property type="entry name" value="APC_superfamily"/>
</dbReference>
<protein>
    <recommendedName>
        <fullName evidence="6">Amino acid permease/ SLC12A domain-containing protein</fullName>
    </recommendedName>
</protein>
<evidence type="ECO:0000259" key="6">
    <source>
        <dbReference type="Pfam" id="PF00324"/>
    </source>
</evidence>
<dbReference type="EMBL" id="NEXM01000013">
    <property type="protein sequence ID" value="PSN99567.1"/>
    <property type="molecule type" value="Genomic_DNA"/>
</dbReference>
<dbReference type="GO" id="GO:0022857">
    <property type="term" value="F:transmembrane transporter activity"/>
    <property type="evidence" value="ECO:0007669"/>
    <property type="project" value="InterPro"/>
</dbReference>
<dbReference type="AlphaFoldDB" id="A0A2R6BLR9"/>
<evidence type="ECO:0000313" key="8">
    <source>
        <dbReference type="Proteomes" id="UP000240381"/>
    </source>
</evidence>
<dbReference type="Pfam" id="PF00324">
    <property type="entry name" value="AA_permease"/>
    <property type="match status" value="1"/>
</dbReference>
<feature type="domain" description="Amino acid permease/ SLC12A" evidence="6">
    <location>
        <begin position="2"/>
        <end position="428"/>
    </location>
</feature>
<dbReference type="Proteomes" id="UP000240381">
    <property type="component" value="Unassembled WGS sequence"/>
</dbReference>
<sequence>MFMASYTIHPGYGFVLNWVQLLQVSFAIGLYAALTVNYAASAAFATLGLLLNNQTLTAIGSAASTPFWTFVFGSVIIWFSIAIFLLGLKAVRVFIKIIFVPAVLGTVIALALLLVNTHASFVTRFNSILAPYTHTQDSYDQIIQTAKSLGFSIPKESLLASIMVLPLGFYAFLGYNQSIVVSGEIKNISRTQPLAIILAFALTTFVCTLAFERFYQVVGWDFTNAVGYLFYVEPSKYPLPVPPVLNFFAGLLTSNAVLNVLMGISFILWVFMLVGPLYLITSRYMFSWSFARIMPEFISRVDKRGSPWVAVLISGVLSQVFLTLYVYTTLLSIVNYTLLFATFSFLYGLVFMLFPYLKKQDFERSPSFVKAKIGSVPLMTIFAVIDTLFFGFIIYFSVINPAFSGPIGLSSYSMIIALYVTGVVAYLISSALRKRQGISFKQVWSEIPPE</sequence>
<evidence type="ECO:0000256" key="4">
    <source>
        <dbReference type="ARBA" id="ARBA00023136"/>
    </source>
</evidence>